<evidence type="ECO:0000313" key="12">
    <source>
        <dbReference type="EMBL" id="KAK7753411.1"/>
    </source>
</evidence>
<sequence length="395" mass="43159">MAEEPGFQITVAELQKHNTKGDCWVAVHSKVWDVTDFLDEHPGGPATTDLTTHHQNKALSRRIMIQPRILRDVKNVDTRRNILGCESSSPFFISPAAMAKLAHPDGEIALAKAAASEGLIQCISNNASYPLSSIVQSGKPNQPFFLQLYVNHERHKTEELLRKARDLGIKAIFVTVDAPVPGKREADERIAAEAIQSAISGASASNDKKGGGLGRLMAQYIDKSLTWSDIAWIKRVSGLPVVLKGVQSVADARMAMEYDVDGIFLSNHGGRSLDTSQPAILNLLELRKKCPEVFSKMEVYVDGGFQRGTDIIKAIALGATAVGVGRPYFLVYGQAGAEHLTSILKDEVEVTMRLCGITSLDQANPDLLNTSDIDHLVRESHKFPQIPPKPIRARL</sequence>
<keyword evidence="8" id="KW-0288">FMN</keyword>
<dbReference type="AlphaFoldDB" id="A0AAN9YQD8"/>
<feature type="binding site" evidence="8">
    <location>
        <position position="147"/>
    </location>
    <ligand>
        <name>FMN</name>
        <dbReference type="ChEBI" id="CHEBI:58210"/>
    </ligand>
</feature>
<feature type="binding site" evidence="8">
    <location>
        <begin position="95"/>
        <end position="97"/>
    </location>
    <ligand>
        <name>FMN</name>
        <dbReference type="ChEBI" id="CHEBI:58210"/>
    </ligand>
</feature>
<comment type="similarity">
    <text evidence="6">Belongs to the FMN-dependent alpha-hydroxy acid dehydrogenase family.</text>
</comment>
<dbReference type="InterPro" id="IPR018506">
    <property type="entry name" value="Cyt_B5_heme-BS"/>
</dbReference>
<feature type="domain" description="FMN hydroxy acid dehydrogenase" evidence="11">
    <location>
        <begin position="46"/>
        <end position="373"/>
    </location>
</feature>
<dbReference type="Proteomes" id="UP001320420">
    <property type="component" value="Unassembled WGS sequence"/>
</dbReference>
<evidence type="ECO:0000256" key="7">
    <source>
        <dbReference type="PIRSR" id="PIRSR000138-1"/>
    </source>
</evidence>
<evidence type="ECO:0000259" key="10">
    <source>
        <dbReference type="PROSITE" id="PS50255"/>
    </source>
</evidence>
<evidence type="ECO:0000256" key="1">
    <source>
        <dbReference type="ARBA" id="ARBA00001917"/>
    </source>
</evidence>
<feature type="binding site" evidence="8">
    <location>
        <position position="175"/>
    </location>
    <ligand>
        <name>FMN</name>
        <dbReference type="ChEBI" id="CHEBI:58210"/>
    </ligand>
</feature>
<keyword evidence="4" id="KW-0560">Oxidoreductase</keyword>
<dbReference type="SMART" id="SM01117">
    <property type="entry name" value="Cyt-b5"/>
    <property type="match status" value="1"/>
</dbReference>
<proteinExistence type="inferred from homology"/>
<dbReference type="SUPFAM" id="SSF55856">
    <property type="entry name" value="Cytochrome b5-like heme/steroid binding domain"/>
    <property type="match status" value="1"/>
</dbReference>
<dbReference type="PIRSF" id="PIRSF000138">
    <property type="entry name" value="Al-hdrx_acd_dh"/>
    <property type="match status" value="1"/>
</dbReference>
<dbReference type="InterPro" id="IPR012133">
    <property type="entry name" value="Alpha-hydoxy_acid_DH_FMN"/>
</dbReference>
<protein>
    <recommendedName>
        <fullName evidence="14">Cytochrome b2</fullName>
    </recommendedName>
</protein>
<evidence type="ECO:0008006" key="14">
    <source>
        <dbReference type="Google" id="ProtNLM"/>
    </source>
</evidence>
<evidence type="ECO:0000256" key="6">
    <source>
        <dbReference type="ARBA" id="ARBA00024042"/>
    </source>
</evidence>
<dbReference type="Gene3D" id="3.20.20.70">
    <property type="entry name" value="Aldolase class I"/>
    <property type="match status" value="1"/>
</dbReference>
<dbReference type="PROSITE" id="PS51349">
    <property type="entry name" value="FMN_HYDROXY_ACID_DH_2"/>
    <property type="match status" value="1"/>
</dbReference>
<reference evidence="12 13" key="1">
    <citation type="submission" date="2024-02" db="EMBL/GenBank/DDBJ databases">
        <title>De novo assembly and annotation of 12 fungi associated with fruit tree decline syndrome in Ontario, Canada.</title>
        <authorList>
            <person name="Sulman M."/>
            <person name="Ellouze W."/>
            <person name="Ilyukhin E."/>
        </authorList>
    </citation>
    <scope>NUCLEOTIDE SEQUENCE [LARGE SCALE GENOMIC DNA]</scope>
    <source>
        <strain evidence="12 13">M11/M66-122</strain>
    </source>
</reference>
<accession>A0AAN9YQD8</accession>
<feature type="binding site" evidence="8">
    <location>
        <position position="244"/>
    </location>
    <ligand>
        <name>FMN</name>
        <dbReference type="ChEBI" id="CHEBI:58210"/>
    </ligand>
</feature>
<keyword evidence="5 9" id="KW-0408">Iron</keyword>
<evidence type="ECO:0000256" key="5">
    <source>
        <dbReference type="ARBA" id="ARBA00023004"/>
    </source>
</evidence>
<gene>
    <name evidence="12" type="ORF">SLS62_004702</name>
</gene>
<dbReference type="CDD" id="cd02922">
    <property type="entry name" value="FCB2_FMN"/>
    <property type="match status" value="1"/>
</dbReference>
<evidence type="ECO:0000259" key="11">
    <source>
        <dbReference type="PROSITE" id="PS51349"/>
    </source>
</evidence>
<dbReference type="PANTHER" id="PTHR10578">
    <property type="entry name" value="S -2-HYDROXY-ACID OXIDASE-RELATED"/>
    <property type="match status" value="1"/>
</dbReference>
<evidence type="ECO:0000256" key="9">
    <source>
        <dbReference type="RuleBase" id="RU362121"/>
    </source>
</evidence>
<feature type="binding site" evidence="8">
    <location>
        <position position="124"/>
    </location>
    <ligand>
        <name>FMN</name>
        <dbReference type="ChEBI" id="CHEBI:58210"/>
    </ligand>
</feature>
<comment type="caution">
    <text evidence="12">The sequence shown here is derived from an EMBL/GenBank/DDBJ whole genome shotgun (WGS) entry which is preliminary data.</text>
</comment>
<dbReference type="Pfam" id="PF00173">
    <property type="entry name" value="Cyt-b5"/>
    <property type="match status" value="1"/>
</dbReference>
<dbReference type="GO" id="GO:0010181">
    <property type="term" value="F:FMN binding"/>
    <property type="evidence" value="ECO:0007669"/>
    <property type="project" value="InterPro"/>
</dbReference>
<dbReference type="InterPro" id="IPR001199">
    <property type="entry name" value="Cyt_B5-like_heme/steroid-bd"/>
</dbReference>
<keyword evidence="3 9" id="KW-0479">Metal-binding</keyword>
<dbReference type="PROSITE" id="PS00191">
    <property type="entry name" value="CYTOCHROME_B5_1"/>
    <property type="match status" value="1"/>
</dbReference>
<evidence type="ECO:0000256" key="2">
    <source>
        <dbReference type="ARBA" id="ARBA00022617"/>
    </source>
</evidence>
<comment type="similarity">
    <text evidence="9">Belongs to the cytochrome b5 family.</text>
</comment>
<feature type="binding site" evidence="8">
    <location>
        <position position="149"/>
    </location>
    <ligand>
        <name>glyoxylate</name>
        <dbReference type="ChEBI" id="CHEBI:36655"/>
    </ligand>
</feature>
<dbReference type="GO" id="GO:0016491">
    <property type="term" value="F:oxidoreductase activity"/>
    <property type="evidence" value="ECO:0007669"/>
    <property type="project" value="UniProtKB-KW"/>
</dbReference>
<keyword evidence="2 9" id="KW-0349">Heme</keyword>
<dbReference type="Pfam" id="PF01070">
    <property type="entry name" value="FMN_dh"/>
    <property type="match status" value="1"/>
</dbReference>
<feature type="binding site" evidence="8">
    <location>
        <position position="184"/>
    </location>
    <ligand>
        <name>glyoxylate</name>
        <dbReference type="ChEBI" id="CHEBI:36655"/>
    </ligand>
</feature>
<feature type="binding site" evidence="8">
    <location>
        <position position="271"/>
    </location>
    <ligand>
        <name>glyoxylate</name>
        <dbReference type="ChEBI" id="CHEBI:36655"/>
    </ligand>
</feature>
<keyword evidence="8" id="KW-0285">Flavoprotein</keyword>
<feature type="binding site" evidence="8">
    <location>
        <position position="268"/>
    </location>
    <ligand>
        <name>glyoxylate</name>
        <dbReference type="ChEBI" id="CHEBI:36655"/>
    </ligand>
</feature>
<dbReference type="InterPro" id="IPR037396">
    <property type="entry name" value="FMN_HAD"/>
</dbReference>
<evidence type="ECO:0000313" key="13">
    <source>
        <dbReference type="Proteomes" id="UP001320420"/>
    </source>
</evidence>
<feature type="domain" description="Cytochrome b5 heme-binding" evidence="10">
    <location>
        <begin position="6"/>
        <end position="44"/>
    </location>
</feature>
<name>A0AAN9YQD8_9PEZI</name>
<dbReference type="EMBL" id="JAKJXP020000029">
    <property type="protein sequence ID" value="KAK7753411.1"/>
    <property type="molecule type" value="Genomic_DNA"/>
</dbReference>
<dbReference type="InterPro" id="IPR036400">
    <property type="entry name" value="Cyt_B5-like_heme/steroid_sf"/>
</dbReference>
<comment type="cofactor">
    <cofactor evidence="1">
        <name>FMN</name>
        <dbReference type="ChEBI" id="CHEBI:58210"/>
    </cofactor>
</comment>
<feature type="active site" description="Proton acceptor" evidence="7">
    <location>
        <position position="268"/>
    </location>
</feature>
<keyword evidence="13" id="KW-1185">Reference proteome</keyword>
<organism evidence="12 13">
    <name type="scientific">Diatrype stigma</name>
    <dbReference type="NCBI Taxonomy" id="117547"/>
    <lineage>
        <taxon>Eukaryota</taxon>
        <taxon>Fungi</taxon>
        <taxon>Dikarya</taxon>
        <taxon>Ascomycota</taxon>
        <taxon>Pezizomycotina</taxon>
        <taxon>Sordariomycetes</taxon>
        <taxon>Xylariomycetidae</taxon>
        <taxon>Xylariales</taxon>
        <taxon>Diatrypaceae</taxon>
        <taxon>Diatrype</taxon>
    </lineage>
</organism>
<evidence type="ECO:0000256" key="3">
    <source>
        <dbReference type="ARBA" id="ARBA00022723"/>
    </source>
</evidence>
<dbReference type="GO" id="GO:0020037">
    <property type="term" value="F:heme binding"/>
    <property type="evidence" value="ECO:0007669"/>
    <property type="project" value="UniProtKB-UniRule"/>
</dbReference>
<dbReference type="PANTHER" id="PTHR10578:SF104">
    <property type="entry name" value="CYTOCHROME B2, MITOCHONDRIAL-RELATED"/>
    <property type="match status" value="1"/>
</dbReference>
<dbReference type="InterPro" id="IPR013785">
    <property type="entry name" value="Aldolase_TIM"/>
</dbReference>
<evidence type="ECO:0000256" key="4">
    <source>
        <dbReference type="ARBA" id="ARBA00023002"/>
    </source>
</evidence>
<dbReference type="GO" id="GO:0046872">
    <property type="term" value="F:metal ion binding"/>
    <property type="evidence" value="ECO:0007669"/>
    <property type="project" value="UniProtKB-UniRule"/>
</dbReference>
<evidence type="ECO:0000256" key="8">
    <source>
        <dbReference type="PIRSR" id="PIRSR000138-2"/>
    </source>
</evidence>
<dbReference type="SUPFAM" id="SSF51395">
    <property type="entry name" value="FMN-linked oxidoreductases"/>
    <property type="match status" value="1"/>
</dbReference>
<dbReference type="PROSITE" id="PS50255">
    <property type="entry name" value="CYTOCHROME_B5_2"/>
    <property type="match status" value="1"/>
</dbReference>
<dbReference type="InterPro" id="IPR037458">
    <property type="entry name" value="L-MDH/L-LDH_FMN-bd"/>
</dbReference>
<feature type="binding site" evidence="8">
    <location>
        <position position="266"/>
    </location>
    <ligand>
        <name>FMN</name>
        <dbReference type="ChEBI" id="CHEBI:58210"/>
    </ligand>
</feature>
<feature type="binding site" evidence="8">
    <location>
        <begin position="325"/>
        <end position="326"/>
    </location>
    <ligand>
        <name>FMN</name>
        <dbReference type="ChEBI" id="CHEBI:58210"/>
    </ligand>
</feature>
<dbReference type="InterPro" id="IPR000262">
    <property type="entry name" value="FMN-dep_DH"/>
</dbReference>